<dbReference type="Pfam" id="PF00076">
    <property type="entry name" value="RRM_1"/>
    <property type="match status" value="1"/>
</dbReference>
<dbReference type="CDD" id="cd12254">
    <property type="entry name" value="RRM_hnRNPH_ESRPs_RBM12_like"/>
    <property type="match status" value="1"/>
</dbReference>
<evidence type="ECO:0000313" key="5">
    <source>
        <dbReference type="EMBL" id="KAK4340717.1"/>
    </source>
</evidence>
<dbReference type="AlphaFoldDB" id="A0AAE1URU2"/>
<accession>A0AAE1URU2</accession>
<name>A0AAE1URU2_9SOLA</name>
<feature type="region of interest" description="Disordered" evidence="3">
    <location>
        <begin position="34"/>
        <end position="55"/>
    </location>
</feature>
<dbReference type="SMART" id="SM00360">
    <property type="entry name" value="RRM"/>
    <property type="match status" value="1"/>
</dbReference>
<proteinExistence type="predicted"/>
<protein>
    <recommendedName>
        <fullName evidence="4">RRM domain-containing protein</fullName>
    </recommendedName>
</protein>
<dbReference type="EMBL" id="JAVYJV010000022">
    <property type="protein sequence ID" value="KAK4340717.1"/>
    <property type="molecule type" value="Genomic_DNA"/>
</dbReference>
<reference evidence="5" key="1">
    <citation type="submission" date="2023-12" db="EMBL/GenBank/DDBJ databases">
        <title>Genome assembly of Anisodus tanguticus.</title>
        <authorList>
            <person name="Wang Y.-J."/>
        </authorList>
    </citation>
    <scope>NUCLEOTIDE SEQUENCE</scope>
    <source>
        <strain evidence="5">KB-2021</strain>
        <tissue evidence="5">Leaf</tissue>
    </source>
</reference>
<dbReference type="Gene3D" id="3.30.70.330">
    <property type="match status" value="2"/>
</dbReference>
<evidence type="ECO:0000256" key="2">
    <source>
        <dbReference type="ARBA" id="ARBA00022884"/>
    </source>
</evidence>
<organism evidence="5 6">
    <name type="scientific">Anisodus tanguticus</name>
    <dbReference type="NCBI Taxonomy" id="243964"/>
    <lineage>
        <taxon>Eukaryota</taxon>
        <taxon>Viridiplantae</taxon>
        <taxon>Streptophyta</taxon>
        <taxon>Embryophyta</taxon>
        <taxon>Tracheophyta</taxon>
        <taxon>Spermatophyta</taxon>
        <taxon>Magnoliopsida</taxon>
        <taxon>eudicotyledons</taxon>
        <taxon>Gunneridae</taxon>
        <taxon>Pentapetalae</taxon>
        <taxon>asterids</taxon>
        <taxon>lamiids</taxon>
        <taxon>Solanales</taxon>
        <taxon>Solanaceae</taxon>
        <taxon>Solanoideae</taxon>
        <taxon>Hyoscyameae</taxon>
        <taxon>Anisodus</taxon>
    </lineage>
</organism>
<evidence type="ECO:0000256" key="3">
    <source>
        <dbReference type="SAM" id="MobiDB-lite"/>
    </source>
</evidence>
<comment type="caution">
    <text evidence="5">The sequence shown here is derived from an EMBL/GenBank/DDBJ whole genome shotgun (WGS) entry which is preliminary data.</text>
</comment>
<dbReference type="Proteomes" id="UP001291623">
    <property type="component" value="Unassembled WGS sequence"/>
</dbReference>
<sequence length="253" mass="28433">MASPGYSYLKYSSDLSQGFSSSFFLNETSNRAMYGSRGEREGGREGGGDGYEISSKRPRMMESNPYFAVSSGGPSSYHQLYSYGGGSRFQPSGLPVVRLRGLPFNCSEIDIYKFFAGLDIVDIFLVNKDGRFFGEAFVVFAGLLQVDYAVQRDRQNMGRRYVEVFSCKKEDYYQAVAADVKEGGYDYEYPSKEVHIAYRSDGKDTGEAYVELASAEEAKKAMCKDNMKIGSRYIELFPSHPDEARRAESRSRQ</sequence>
<dbReference type="GO" id="GO:0003723">
    <property type="term" value="F:RNA binding"/>
    <property type="evidence" value="ECO:0007669"/>
    <property type="project" value="UniProtKB-KW"/>
</dbReference>
<feature type="compositionally biased region" description="Basic and acidic residues" evidence="3">
    <location>
        <begin position="37"/>
        <end position="47"/>
    </location>
</feature>
<keyword evidence="6" id="KW-1185">Reference proteome</keyword>
<gene>
    <name evidence="5" type="ORF">RND71_039218</name>
</gene>
<dbReference type="InterPro" id="IPR012677">
    <property type="entry name" value="Nucleotide-bd_a/b_plait_sf"/>
</dbReference>
<dbReference type="PANTHER" id="PTHR13976">
    <property type="entry name" value="HETEROGENEOUS NUCLEAR RIBONUCLEOPROTEIN-RELATED"/>
    <property type="match status" value="1"/>
</dbReference>
<feature type="domain" description="RRM" evidence="4">
    <location>
        <begin position="96"/>
        <end position="165"/>
    </location>
</feature>
<keyword evidence="1" id="KW-0677">Repeat</keyword>
<evidence type="ECO:0000259" key="4">
    <source>
        <dbReference type="SMART" id="SM00360"/>
    </source>
</evidence>
<keyword evidence="2" id="KW-0694">RNA-binding</keyword>
<dbReference type="InterPro" id="IPR035979">
    <property type="entry name" value="RBD_domain_sf"/>
</dbReference>
<evidence type="ECO:0000256" key="1">
    <source>
        <dbReference type="ARBA" id="ARBA00022737"/>
    </source>
</evidence>
<dbReference type="SUPFAM" id="SSF54928">
    <property type="entry name" value="RNA-binding domain, RBD"/>
    <property type="match status" value="2"/>
</dbReference>
<dbReference type="InterPro" id="IPR000504">
    <property type="entry name" value="RRM_dom"/>
</dbReference>
<dbReference type="InterPro" id="IPR050666">
    <property type="entry name" value="ESRP"/>
</dbReference>
<evidence type="ECO:0000313" key="6">
    <source>
        <dbReference type="Proteomes" id="UP001291623"/>
    </source>
</evidence>